<evidence type="ECO:0000256" key="5">
    <source>
        <dbReference type="RuleBase" id="RU004404"/>
    </source>
</evidence>
<dbReference type="NCBIfam" id="TIGR00225">
    <property type="entry name" value="prc"/>
    <property type="match status" value="1"/>
</dbReference>
<evidence type="ECO:0000256" key="2">
    <source>
        <dbReference type="ARBA" id="ARBA00022670"/>
    </source>
</evidence>
<keyword evidence="3 5" id="KW-0378">Hydrolase</keyword>
<dbReference type="Pfam" id="PF03572">
    <property type="entry name" value="Peptidase_S41"/>
    <property type="match status" value="1"/>
</dbReference>
<feature type="domain" description="PDZ" evidence="6">
    <location>
        <begin position="88"/>
        <end position="156"/>
    </location>
</feature>
<organism evidence="7 8">
    <name type="scientific">Octadecabacter antarcticus 307</name>
    <dbReference type="NCBI Taxonomy" id="391626"/>
    <lineage>
        <taxon>Bacteria</taxon>
        <taxon>Pseudomonadati</taxon>
        <taxon>Pseudomonadota</taxon>
        <taxon>Alphaproteobacteria</taxon>
        <taxon>Rhodobacterales</taxon>
        <taxon>Roseobacteraceae</taxon>
        <taxon>Octadecabacter</taxon>
    </lineage>
</organism>
<dbReference type="SMART" id="SM00228">
    <property type="entry name" value="PDZ"/>
    <property type="match status" value="1"/>
</dbReference>
<evidence type="ECO:0000313" key="7">
    <source>
        <dbReference type="EMBL" id="AGI66178.1"/>
    </source>
</evidence>
<dbReference type="PANTHER" id="PTHR32060">
    <property type="entry name" value="TAIL-SPECIFIC PROTEASE"/>
    <property type="match status" value="1"/>
</dbReference>
<dbReference type="EMBL" id="CP003740">
    <property type="protein sequence ID" value="AGI66178.1"/>
    <property type="molecule type" value="Genomic_DNA"/>
</dbReference>
<keyword evidence="4 5" id="KW-0720">Serine protease</keyword>
<dbReference type="SMART" id="SM00245">
    <property type="entry name" value="TSPc"/>
    <property type="match status" value="1"/>
</dbReference>
<evidence type="ECO:0000313" key="8">
    <source>
        <dbReference type="Proteomes" id="UP000005307"/>
    </source>
</evidence>
<dbReference type="InterPro" id="IPR005151">
    <property type="entry name" value="Tail-specific_protease"/>
</dbReference>
<dbReference type="PROSITE" id="PS50106">
    <property type="entry name" value="PDZ"/>
    <property type="match status" value="1"/>
</dbReference>
<accession>M9R342</accession>
<dbReference type="EC" id="3.4.21.102" evidence="7"/>
<dbReference type="CDD" id="cd07560">
    <property type="entry name" value="Peptidase_S41_CPP"/>
    <property type="match status" value="1"/>
</dbReference>
<dbReference type="FunFam" id="2.30.42.10:FF:000063">
    <property type="entry name" value="Peptidase, S41 family"/>
    <property type="match status" value="1"/>
</dbReference>
<dbReference type="Gene3D" id="2.30.42.10">
    <property type="match status" value="1"/>
</dbReference>
<protein>
    <submittedName>
        <fullName evidence="7">Carboxy-terminal-processing protease CtpA</fullName>
        <ecNumber evidence="7">3.4.21.102</ecNumber>
    </submittedName>
</protein>
<dbReference type="KEGG" id="oat:OAN307_c04370"/>
<evidence type="ECO:0000256" key="4">
    <source>
        <dbReference type="ARBA" id="ARBA00022825"/>
    </source>
</evidence>
<dbReference type="STRING" id="391626.OAN307_c04370"/>
<sequence>MNKFAMAATGGILLGAIVTTQIAGPLIAQEANNNASVYEQLDLFGDIFERIRAQYVEDVDEAALIEAAIDGMLTSLDPHSSYLSPEDAAEMRETTRGEFGGLGIEVTQEEGFVKVVSPIDGTPAAEAGMESGDFITRVDGENLLGLTLDEAVKLMRGPVGSEIIITVVREGVNQPFDVSIIRDTITLTAVRSRVEGETVVLRVVTFSDQTYPSLEEQLAEQVTEAGGIENVNGFVIDLRNNPGGLLNQAIAVSDAFLDAGEITSTRGRDPDDGQRWNAREGDLAEGLPIVVLINGGSASASEIVAGALQDHHRAVVIGTNSFGKGSVQTVMPLRGDSAMRLTTARYYTPSGRSIQSLGISPDIIVEQPRRDPNAEVVEEEDAVFSRSEADLRGALENDSLTDDEIEQIQADRMRAEDAAALRVEDYQMAYAIDILKGLQVLGANDDN</sequence>
<dbReference type="Pfam" id="PF17820">
    <property type="entry name" value="PDZ_6"/>
    <property type="match status" value="1"/>
</dbReference>
<dbReference type="Proteomes" id="UP000005307">
    <property type="component" value="Chromosome"/>
</dbReference>
<dbReference type="Pfam" id="PF22694">
    <property type="entry name" value="CtpB_N-like"/>
    <property type="match status" value="1"/>
</dbReference>
<dbReference type="FunFam" id="3.30.750.44:FF:000001">
    <property type="entry name" value="S41 family peptidase"/>
    <property type="match status" value="1"/>
</dbReference>
<dbReference type="Gene3D" id="3.30.750.44">
    <property type="match status" value="1"/>
</dbReference>
<dbReference type="InterPro" id="IPR036034">
    <property type="entry name" value="PDZ_sf"/>
</dbReference>
<proteinExistence type="inferred from homology"/>
<dbReference type="SUPFAM" id="SSF52096">
    <property type="entry name" value="ClpP/crotonase"/>
    <property type="match status" value="1"/>
</dbReference>
<dbReference type="MEROPS" id="S41.004"/>
<evidence type="ECO:0000259" key="6">
    <source>
        <dbReference type="PROSITE" id="PS50106"/>
    </source>
</evidence>
<dbReference type="GO" id="GO:0007165">
    <property type="term" value="P:signal transduction"/>
    <property type="evidence" value="ECO:0007669"/>
    <property type="project" value="TreeGrafter"/>
</dbReference>
<name>M9R342_9RHOB</name>
<dbReference type="InterPro" id="IPR055210">
    <property type="entry name" value="CtpA/B_N"/>
</dbReference>
<dbReference type="PANTHER" id="PTHR32060:SF30">
    <property type="entry name" value="CARBOXY-TERMINAL PROCESSING PROTEASE CTPA"/>
    <property type="match status" value="1"/>
</dbReference>
<reference evidence="7 8" key="1">
    <citation type="journal article" date="2013" name="PLoS ONE">
        <title>Poles Apart: Arctic and Antarctic Octadecabacter strains Share High Genome Plasticity and a New Type of Xanthorhodopsin.</title>
        <authorList>
            <person name="Vollmers J."/>
            <person name="Voget S."/>
            <person name="Dietrich S."/>
            <person name="Gollnow K."/>
            <person name="Smits M."/>
            <person name="Meyer K."/>
            <person name="Brinkhoff T."/>
            <person name="Simon M."/>
            <person name="Daniel R."/>
        </authorList>
    </citation>
    <scope>NUCLEOTIDE SEQUENCE [LARGE SCALE GENOMIC DNA]</scope>
    <source>
        <strain evidence="7 8">307</strain>
    </source>
</reference>
<keyword evidence="2 5" id="KW-0645">Protease</keyword>
<dbReference type="InterPro" id="IPR029045">
    <property type="entry name" value="ClpP/crotonase-like_dom_sf"/>
</dbReference>
<dbReference type="InterPro" id="IPR004447">
    <property type="entry name" value="Peptidase_S41A"/>
</dbReference>
<dbReference type="GO" id="GO:0006508">
    <property type="term" value="P:proteolysis"/>
    <property type="evidence" value="ECO:0007669"/>
    <property type="project" value="UniProtKB-KW"/>
</dbReference>
<gene>
    <name evidence="7" type="primary">ctpA</name>
    <name evidence="7" type="ORF">OAN307_c04370</name>
</gene>
<evidence type="ECO:0000256" key="3">
    <source>
        <dbReference type="ARBA" id="ARBA00022801"/>
    </source>
</evidence>
<dbReference type="AlphaFoldDB" id="M9R342"/>
<dbReference type="OrthoDB" id="9812068at2"/>
<dbReference type="InterPro" id="IPR001478">
    <property type="entry name" value="PDZ"/>
</dbReference>
<keyword evidence="8" id="KW-1185">Reference proteome</keyword>
<dbReference type="GO" id="GO:0004252">
    <property type="term" value="F:serine-type endopeptidase activity"/>
    <property type="evidence" value="ECO:0007669"/>
    <property type="project" value="UniProtKB-EC"/>
</dbReference>
<dbReference type="Gene3D" id="3.90.226.10">
    <property type="entry name" value="2-enoyl-CoA Hydratase, Chain A, domain 1"/>
    <property type="match status" value="1"/>
</dbReference>
<dbReference type="InterPro" id="IPR041489">
    <property type="entry name" value="PDZ_6"/>
</dbReference>
<dbReference type="HOGENOM" id="CLU_017295_1_1_5"/>
<dbReference type="SUPFAM" id="SSF50156">
    <property type="entry name" value="PDZ domain-like"/>
    <property type="match status" value="1"/>
</dbReference>
<dbReference type="GO" id="GO:0030288">
    <property type="term" value="C:outer membrane-bounded periplasmic space"/>
    <property type="evidence" value="ECO:0007669"/>
    <property type="project" value="TreeGrafter"/>
</dbReference>
<comment type="similarity">
    <text evidence="1 5">Belongs to the peptidase S41A family.</text>
</comment>
<dbReference type="CDD" id="cd06782">
    <property type="entry name" value="cpPDZ_CPP-like"/>
    <property type="match status" value="1"/>
</dbReference>
<dbReference type="eggNOG" id="COG0793">
    <property type="taxonomic scope" value="Bacteria"/>
</dbReference>
<dbReference type="RefSeq" id="WP_015498231.1">
    <property type="nucleotide sequence ID" value="NC_020911.1"/>
</dbReference>
<evidence type="ECO:0000256" key="1">
    <source>
        <dbReference type="ARBA" id="ARBA00009179"/>
    </source>
</evidence>